<dbReference type="EMBL" id="JH600068">
    <property type="protein sequence ID" value="EIG51927.1"/>
    <property type="molecule type" value="Genomic_DNA"/>
</dbReference>
<sequence>MSGQQLSDRPRSSLHPDDVYSILSPFGALVSLIEESAETSIATTDVVTIGRALYENAMAKVKELSEGSGPG</sequence>
<reference evidence="1" key="1">
    <citation type="submission" date="2011-11" db="EMBL/GenBank/DDBJ databases">
        <title>Improved High-Quality Draft sequence of Desulfovibrio sp. U5L.</title>
        <authorList>
            <consortium name="US DOE Joint Genome Institute"/>
            <person name="Lucas S."/>
            <person name="Han J."/>
            <person name="Lapidus A."/>
            <person name="Cheng J.-F."/>
            <person name="Goodwin L."/>
            <person name="Pitluck S."/>
            <person name="Peters L."/>
            <person name="Ovchinnikova G."/>
            <person name="Held B."/>
            <person name="Detter J.C."/>
            <person name="Han C."/>
            <person name="Tapia R."/>
            <person name="Land M."/>
            <person name="Hauser L."/>
            <person name="Kyrpides N."/>
            <person name="Ivanova N."/>
            <person name="Pagani I."/>
            <person name="Gabster J."/>
            <person name="Walker C."/>
            <person name="Stolyar S."/>
            <person name="Stahl D."/>
            <person name="Arkin A."/>
            <person name="Dehal P."/>
            <person name="Hazen T."/>
            <person name="Woyke T."/>
        </authorList>
    </citation>
    <scope>NUCLEOTIDE SEQUENCE [LARGE SCALE GENOMIC DNA]</scope>
    <source>
        <strain evidence="1">U5L</strain>
    </source>
</reference>
<dbReference type="STRING" id="596152.DesU5LDRAFT_0211"/>
<dbReference type="AlphaFoldDB" id="I2PWM1"/>
<name>I2PWM1_9BACT</name>
<gene>
    <name evidence="1" type="ORF">DesU5LDRAFT_0211</name>
</gene>
<proteinExistence type="predicted"/>
<evidence type="ECO:0000313" key="1">
    <source>
        <dbReference type="EMBL" id="EIG51927.1"/>
    </source>
</evidence>
<dbReference type="HOGENOM" id="CLU_2733514_0_0_7"/>
<organism evidence="1">
    <name type="scientific">Desulfovibrio sp. U5L</name>
    <dbReference type="NCBI Taxonomy" id="596152"/>
    <lineage>
        <taxon>Bacteria</taxon>
        <taxon>Pseudomonadati</taxon>
        <taxon>Thermodesulfobacteriota</taxon>
        <taxon>Desulfovibrionia</taxon>
        <taxon>Desulfovibrionales</taxon>
        <taxon>Desulfovibrionaceae</taxon>
        <taxon>Desulfovibrio</taxon>
    </lineage>
</organism>
<accession>I2PWM1</accession>
<protein>
    <submittedName>
        <fullName evidence="1">Uncharacterized protein</fullName>
    </submittedName>
</protein>